<gene>
    <name evidence="3" type="ORF">G5I_08360</name>
</gene>
<dbReference type="Proteomes" id="UP000007755">
    <property type="component" value="Unassembled WGS sequence"/>
</dbReference>
<feature type="compositionally biased region" description="Low complexity" evidence="1">
    <location>
        <begin position="67"/>
        <end position="80"/>
    </location>
</feature>
<evidence type="ECO:0000313" key="4">
    <source>
        <dbReference type="Proteomes" id="UP000007755"/>
    </source>
</evidence>
<feature type="region of interest" description="Disordered" evidence="1">
    <location>
        <begin position="57"/>
        <end position="81"/>
    </location>
</feature>
<dbReference type="AlphaFoldDB" id="F4WRB4"/>
<sequence>MSSDFLCKLEGGIGRINATGDARAGYGWADRGQNRDHSDAIQASRAHVENEYRVSGRNRAEEDLSKKTSSLTNVSSSSVSGPRDTGVYTMESLDLIFSHFNWTNLLFYSTFGNELKCKRNKSFNHGKECSPMATGSSRGLTAYIRGSCLDSGYVAKRHPFYIRRVDMQTVDVSFIPDGGYDYAFVFAGGPRYIWNKEDEKDGEIHKRLNWKIGDKIINRTEKAVLMQNICAYPNITDFQRMSIYLLNILKISSGYPQTDKKHFKSLRPDRYVKYPRVTCANTLISFDFRMNRRAPTDCISAPMHCAMSTLDYDFFSSGEKKLANTKEYSESLHLLSEFFIQCCVAETVRILKRNMGRDRAPTEGAIRKLVRKVREKGMLVDDRSGPRARTVRTPENIEAVAQSLFASHIPTLSIAHHVEVPMLELVGAYNANIFHLIRF</sequence>
<evidence type="ECO:0000313" key="3">
    <source>
        <dbReference type="EMBL" id="EGI63331.1"/>
    </source>
</evidence>
<evidence type="ECO:0000256" key="1">
    <source>
        <dbReference type="SAM" id="MobiDB-lite"/>
    </source>
</evidence>
<dbReference type="Pfam" id="PF16087">
    <property type="entry name" value="DUF4817"/>
    <property type="match status" value="1"/>
</dbReference>
<reference evidence="3" key="1">
    <citation type="submission" date="2011-02" db="EMBL/GenBank/DDBJ databases">
        <title>The genome of the leaf-cutting ant Acromyrmex echinatior suggests key adaptations to social evolution and fungus farming.</title>
        <authorList>
            <person name="Nygaard S."/>
            <person name="Zhang G."/>
        </authorList>
    </citation>
    <scope>NUCLEOTIDE SEQUENCE</scope>
</reference>
<dbReference type="InterPro" id="IPR032135">
    <property type="entry name" value="DUF4817"/>
</dbReference>
<dbReference type="EMBL" id="GL888284">
    <property type="protein sequence ID" value="EGI63331.1"/>
    <property type="molecule type" value="Genomic_DNA"/>
</dbReference>
<accession>F4WRB4</accession>
<dbReference type="InParanoid" id="F4WRB4"/>
<keyword evidence="4" id="KW-1185">Reference proteome</keyword>
<organism evidence="4">
    <name type="scientific">Acromyrmex echinatior</name>
    <name type="common">Panamanian leafcutter ant</name>
    <name type="synonym">Acromyrmex octospinosus echinatior</name>
    <dbReference type="NCBI Taxonomy" id="103372"/>
    <lineage>
        <taxon>Eukaryota</taxon>
        <taxon>Metazoa</taxon>
        <taxon>Ecdysozoa</taxon>
        <taxon>Arthropoda</taxon>
        <taxon>Hexapoda</taxon>
        <taxon>Insecta</taxon>
        <taxon>Pterygota</taxon>
        <taxon>Neoptera</taxon>
        <taxon>Endopterygota</taxon>
        <taxon>Hymenoptera</taxon>
        <taxon>Apocrita</taxon>
        <taxon>Aculeata</taxon>
        <taxon>Formicoidea</taxon>
        <taxon>Formicidae</taxon>
        <taxon>Myrmicinae</taxon>
        <taxon>Acromyrmex</taxon>
    </lineage>
</organism>
<feature type="compositionally biased region" description="Basic and acidic residues" evidence="1">
    <location>
        <begin position="57"/>
        <end position="66"/>
    </location>
</feature>
<proteinExistence type="predicted"/>
<evidence type="ECO:0000259" key="2">
    <source>
        <dbReference type="Pfam" id="PF16087"/>
    </source>
</evidence>
<name>F4WRB4_ACREC</name>
<feature type="domain" description="DUF4817" evidence="2">
    <location>
        <begin position="341"/>
        <end position="379"/>
    </location>
</feature>
<protein>
    <recommendedName>
        <fullName evidence="2">DUF4817 domain-containing protein</fullName>
    </recommendedName>
</protein>